<reference evidence="2 3" key="1">
    <citation type="submission" date="2020-03" db="EMBL/GenBank/DDBJ databases">
        <title>Tamlana sp. nov, isolated from XXX.</title>
        <authorList>
            <person name="Cao W.R."/>
        </authorList>
    </citation>
    <scope>NUCLEOTIDE SEQUENCE [LARGE SCALE GENOMIC DNA]</scope>
    <source>
        <strain evidence="2 3">HST1-43</strain>
    </source>
</reference>
<gene>
    <name evidence="2" type="ORF">HC176_09910</name>
</gene>
<name>A0ABX1DBS1_9FLAO</name>
<feature type="signal peptide" evidence="1">
    <location>
        <begin position="1"/>
        <end position="23"/>
    </location>
</feature>
<evidence type="ECO:0000313" key="3">
    <source>
        <dbReference type="Proteomes" id="UP000760545"/>
    </source>
</evidence>
<dbReference type="RefSeq" id="WP_167918046.1">
    <property type="nucleotide sequence ID" value="NZ_JAAVJS010000012.1"/>
</dbReference>
<dbReference type="Proteomes" id="UP000760545">
    <property type="component" value="Unassembled WGS sequence"/>
</dbReference>
<feature type="chain" id="PRO_5045146137" evidence="1">
    <location>
        <begin position="24"/>
        <end position="182"/>
    </location>
</feature>
<evidence type="ECO:0000313" key="2">
    <source>
        <dbReference type="EMBL" id="NJX15804.1"/>
    </source>
</evidence>
<protein>
    <submittedName>
        <fullName evidence="2">Uncharacterized protein</fullName>
    </submittedName>
</protein>
<dbReference type="PROSITE" id="PS51257">
    <property type="entry name" value="PROKAR_LIPOPROTEIN"/>
    <property type="match status" value="1"/>
</dbReference>
<accession>A0ABX1DBS1</accession>
<organism evidence="2 3">
    <name type="scientific">Tamlana crocina</name>
    <dbReference type="NCBI Taxonomy" id="393006"/>
    <lineage>
        <taxon>Bacteria</taxon>
        <taxon>Pseudomonadati</taxon>
        <taxon>Bacteroidota</taxon>
        <taxon>Flavobacteriia</taxon>
        <taxon>Flavobacteriales</taxon>
        <taxon>Flavobacteriaceae</taxon>
        <taxon>Tamlana</taxon>
    </lineage>
</organism>
<keyword evidence="1" id="KW-0732">Signal</keyword>
<evidence type="ECO:0000256" key="1">
    <source>
        <dbReference type="SAM" id="SignalP"/>
    </source>
</evidence>
<dbReference type="EMBL" id="JAAVJS010000012">
    <property type="protein sequence ID" value="NJX15804.1"/>
    <property type="molecule type" value="Genomic_DNA"/>
</dbReference>
<keyword evidence="3" id="KW-1185">Reference proteome</keyword>
<comment type="caution">
    <text evidence="2">The sequence shown here is derived from an EMBL/GenBank/DDBJ whole genome shotgun (WGS) entry which is preliminary data.</text>
</comment>
<sequence>MKANPIFKLLALALLLAFLGCSKSDNDIDDLQTNNKFFAKVNGTNFVSGDPYIGASYRADDGDGINVLSIIAADVENVNFGKAIGITFSVIDDNFELKDGLVLTQNSPNVFLLLGSYTESSDTDEEFIENTSIRLEITKVNKTNKQVSGNFNFIAVVEDAFGSEKTYTVTDGVFNNISYTED</sequence>
<proteinExistence type="predicted"/>